<dbReference type="EMBL" id="LCWV01000021">
    <property type="protein sequence ID" value="PWI66931.1"/>
    <property type="molecule type" value="Genomic_DNA"/>
</dbReference>
<sequence length="184" mass="19795">MLAHRGDPRAQEPETLRRPTHPSIPWHAHQGQDKDGQLPCGADAQHGSSRSPYVPLAGKRRALDAPPRQALSFRPSRSFGKAPLGRAKAPHNPLYEVLCYQVFAVGGPFMSGHGRPLASGELARTPSLLEVDGARGAHQPAQVASATQAMPSRWVVAPFRAQVECPSQMFFSSCQTQAASSPAY</sequence>
<evidence type="ECO:0000313" key="2">
    <source>
        <dbReference type="EMBL" id="PWI66931.1"/>
    </source>
</evidence>
<name>A0A2U3DXE9_PURLI</name>
<organism evidence="2 3">
    <name type="scientific">Purpureocillium lilacinum</name>
    <name type="common">Paecilomyces lilacinus</name>
    <dbReference type="NCBI Taxonomy" id="33203"/>
    <lineage>
        <taxon>Eukaryota</taxon>
        <taxon>Fungi</taxon>
        <taxon>Dikarya</taxon>
        <taxon>Ascomycota</taxon>
        <taxon>Pezizomycotina</taxon>
        <taxon>Sordariomycetes</taxon>
        <taxon>Hypocreomycetidae</taxon>
        <taxon>Hypocreales</taxon>
        <taxon>Ophiocordycipitaceae</taxon>
        <taxon>Purpureocillium</taxon>
    </lineage>
</organism>
<evidence type="ECO:0000256" key="1">
    <source>
        <dbReference type="SAM" id="MobiDB-lite"/>
    </source>
</evidence>
<dbReference type="Proteomes" id="UP000245956">
    <property type="component" value="Unassembled WGS sequence"/>
</dbReference>
<gene>
    <name evidence="2" type="ORF">PCL_04437</name>
</gene>
<protein>
    <submittedName>
        <fullName evidence="2">Uncharacterized protein</fullName>
    </submittedName>
</protein>
<proteinExistence type="predicted"/>
<feature type="region of interest" description="Disordered" evidence="1">
    <location>
        <begin position="1"/>
        <end position="54"/>
    </location>
</feature>
<dbReference type="AlphaFoldDB" id="A0A2U3DXE9"/>
<evidence type="ECO:0000313" key="3">
    <source>
        <dbReference type="Proteomes" id="UP000245956"/>
    </source>
</evidence>
<feature type="compositionally biased region" description="Basic and acidic residues" evidence="1">
    <location>
        <begin position="1"/>
        <end position="17"/>
    </location>
</feature>
<comment type="caution">
    <text evidence="2">The sequence shown here is derived from an EMBL/GenBank/DDBJ whole genome shotgun (WGS) entry which is preliminary data.</text>
</comment>
<reference evidence="2 3" key="1">
    <citation type="journal article" date="2016" name="Front. Microbiol.">
        <title>Genome and transcriptome sequences reveal the specific parasitism of the nematophagous Purpureocillium lilacinum 36-1.</title>
        <authorList>
            <person name="Xie J."/>
            <person name="Li S."/>
            <person name="Mo C."/>
            <person name="Xiao X."/>
            <person name="Peng D."/>
            <person name="Wang G."/>
            <person name="Xiao Y."/>
        </authorList>
    </citation>
    <scope>NUCLEOTIDE SEQUENCE [LARGE SCALE GENOMIC DNA]</scope>
    <source>
        <strain evidence="2 3">36-1</strain>
    </source>
</reference>
<accession>A0A2U3DXE9</accession>